<dbReference type="EMBL" id="JAJJMB010001160">
    <property type="protein sequence ID" value="KAI3958488.1"/>
    <property type="molecule type" value="Genomic_DNA"/>
</dbReference>
<sequence>MPRLWGENLDGKLVGENLACRCSSMELVRCMERLGSITHHLRSIITCQFTSTTVPPVGGLMLASHIVSKEPLV</sequence>
<keyword evidence="2" id="KW-1185">Reference proteome</keyword>
<dbReference type="Proteomes" id="UP001202328">
    <property type="component" value="Unassembled WGS sequence"/>
</dbReference>
<evidence type="ECO:0000313" key="1">
    <source>
        <dbReference type="EMBL" id="KAI3958488.1"/>
    </source>
</evidence>
<evidence type="ECO:0000313" key="2">
    <source>
        <dbReference type="Proteomes" id="UP001202328"/>
    </source>
</evidence>
<proteinExistence type="predicted"/>
<gene>
    <name evidence="1" type="ORF">MKW98_011176</name>
</gene>
<organism evidence="1 2">
    <name type="scientific">Papaver atlanticum</name>
    <dbReference type="NCBI Taxonomy" id="357466"/>
    <lineage>
        <taxon>Eukaryota</taxon>
        <taxon>Viridiplantae</taxon>
        <taxon>Streptophyta</taxon>
        <taxon>Embryophyta</taxon>
        <taxon>Tracheophyta</taxon>
        <taxon>Spermatophyta</taxon>
        <taxon>Magnoliopsida</taxon>
        <taxon>Ranunculales</taxon>
        <taxon>Papaveraceae</taxon>
        <taxon>Papaveroideae</taxon>
        <taxon>Papaver</taxon>
    </lineage>
</organism>
<reference evidence="1" key="1">
    <citation type="submission" date="2022-04" db="EMBL/GenBank/DDBJ databases">
        <title>A functionally conserved STORR gene fusion in Papaver species that diverged 16.8 million years ago.</title>
        <authorList>
            <person name="Catania T."/>
        </authorList>
    </citation>
    <scope>NUCLEOTIDE SEQUENCE</scope>
    <source>
        <strain evidence="1">S-188037</strain>
    </source>
</reference>
<name>A0AAD4TJ47_9MAGN</name>
<dbReference type="AlphaFoldDB" id="A0AAD4TJ47"/>
<accession>A0AAD4TJ47</accession>
<comment type="caution">
    <text evidence="1">The sequence shown here is derived from an EMBL/GenBank/DDBJ whole genome shotgun (WGS) entry which is preliminary data.</text>
</comment>
<protein>
    <submittedName>
        <fullName evidence="1">Uncharacterized protein</fullName>
    </submittedName>
</protein>